<gene>
    <name evidence="2" type="ORF">TNCV_2145931</name>
</gene>
<protein>
    <submittedName>
        <fullName evidence="2">Uncharacterized protein</fullName>
    </submittedName>
</protein>
<evidence type="ECO:0000313" key="3">
    <source>
        <dbReference type="Proteomes" id="UP000887159"/>
    </source>
</evidence>
<sequence length="121" mass="13493">MKFFGLSAKECHKPDLANQTSKGIAPAVQKMSGTKRERAGTGIERPYPLHKSYTTQANHLGINADNINFGLKNRGLVFSLSMSQDSNCFLRVHVWREPRDPVPLLQHFGIESLWCGGDVIL</sequence>
<organism evidence="2 3">
    <name type="scientific">Trichonephila clavipes</name>
    <name type="common">Golden silk orbweaver</name>
    <name type="synonym">Nephila clavipes</name>
    <dbReference type="NCBI Taxonomy" id="2585209"/>
    <lineage>
        <taxon>Eukaryota</taxon>
        <taxon>Metazoa</taxon>
        <taxon>Ecdysozoa</taxon>
        <taxon>Arthropoda</taxon>
        <taxon>Chelicerata</taxon>
        <taxon>Arachnida</taxon>
        <taxon>Araneae</taxon>
        <taxon>Araneomorphae</taxon>
        <taxon>Entelegynae</taxon>
        <taxon>Araneoidea</taxon>
        <taxon>Nephilidae</taxon>
        <taxon>Trichonephila</taxon>
    </lineage>
</organism>
<keyword evidence="3" id="KW-1185">Reference proteome</keyword>
<evidence type="ECO:0000256" key="1">
    <source>
        <dbReference type="SAM" id="MobiDB-lite"/>
    </source>
</evidence>
<dbReference type="Proteomes" id="UP000887159">
    <property type="component" value="Unassembled WGS sequence"/>
</dbReference>
<reference evidence="2" key="1">
    <citation type="submission" date="2020-08" db="EMBL/GenBank/DDBJ databases">
        <title>Multicomponent nature underlies the extraordinary mechanical properties of spider dragline silk.</title>
        <authorList>
            <person name="Kono N."/>
            <person name="Nakamura H."/>
            <person name="Mori M."/>
            <person name="Yoshida Y."/>
            <person name="Ohtoshi R."/>
            <person name="Malay A.D."/>
            <person name="Moran D.A.P."/>
            <person name="Tomita M."/>
            <person name="Numata K."/>
            <person name="Arakawa K."/>
        </authorList>
    </citation>
    <scope>NUCLEOTIDE SEQUENCE</scope>
</reference>
<evidence type="ECO:0000313" key="2">
    <source>
        <dbReference type="EMBL" id="GFY19900.1"/>
    </source>
</evidence>
<dbReference type="AlphaFoldDB" id="A0A8X6SXQ5"/>
<feature type="region of interest" description="Disordered" evidence="1">
    <location>
        <begin position="22"/>
        <end position="48"/>
    </location>
</feature>
<accession>A0A8X6SXQ5</accession>
<proteinExistence type="predicted"/>
<comment type="caution">
    <text evidence="2">The sequence shown here is derived from an EMBL/GenBank/DDBJ whole genome shotgun (WGS) entry which is preliminary data.</text>
</comment>
<name>A0A8X6SXQ5_TRICX</name>
<dbReference type="EMBL" id="BMAU01021354">
    <property type="protein sequence ID" value="GFY19900.1"/>
    <property type="molecule type" value="Genomic_DNA"/>
</dbReference>